<evidence type="ECO:0000256" key="7">
    <source>
        <dbReference type="SAM" id="Coils"/>
    </source>
</evidence>
<dbReference type="InterPro" id="IPR003661">
    <property type="entry name" value="HisK_dim/P_dom"/>
</dbReference>
<feature type="coiled-coil region" evidence="7">
    <location>
        <begin position="29"/>
        <end position="70"/>
    </location>
</feature>
<dbReference type="Gene3D" id="3.30.450.20">
    <property type="entry name" value="PAS domain"/>
    <property type="match status" value="1"/>
</dbReference>
<dbReference type="PROSITE" id="PS50109">
    <property type="entry name" value="HIS_KIN"/>
    <property type="match status" value="1"/>
</dbReference>
<dbReference type="InterPro" id="IPR004358">
    <property type="entry name" value="Sig_transdc_His_kin-like_C"/>
</dbReference>
<dbReference type="EMBL" id="BMOB01000004">
    <property type="protein sequence ID" value="GGI84016.1"/>
    <property type="molecule type" value="Genomic_DNA"/>
</dbReference>
<dbReference type="EC" id="2.7.13.3" evidence="2"/>
<dbReference type="Pfam" id="PF00512">
    <property type="entry name" value="HisKA"/>
    <property type="match status" value="1"/>
</dbReference>
<dbReference type="GO" id="GO:0000156">
    <property type="term" value="F:phosphorelay response regulator activity"/>
    <property type="evidence" value="ECO:0007669"/>
    <property type="project" value="TreeGrafter"/>
</dbReference>
<organism evidence="11 12">
    <name type="scientific">Legionella impletisoli</name>
    <dbReference type="NCBI Taxonomy" id="343510"/>
    <lineage>
        <taxon>Bacteria</taxon>
        <taxon>Pseudomonadati</taxon>
        <taxon>Pseudomonadota</taxon>
        <taxon>Gammaproteobacteria</taxon>
        <taxon>Legionellales</taxon>
        <taxon>Legionellaceae</taxon>
        <taxon>Legionella</taxon>
    </lineage>
</organism>
<evidence type="ECO:0000313" key="12">
    <source>
        <dbReference type="Proteomes" id="UP000630149"/>
    </source>
</evidence>
<evidence type="ECO:0000256" key="1">
    <source>
        <dbReference type="ARBA" id="ARBA00000085"/>
    </source>
</evidence>
<dbReference type="OrthoDB" id="9808408at2"/>
<dbReference type="SMART" id="SM00091">
    <property type="entry name" value="PAS"/>
    <property type="match status" value="1"/>
</dbReference>
<name>A0A917JSD6_9GAMM</name>
<keyword evidence="12" id="KW-1185">Reference proteome</keyword>
<dbReference type="InterPro" id="IPR035965">
    <property type="entry name" value="PAS-like_dom_sf"/>
</dbReference>
<dbReference type="InterPro" id="IPR000014">
    <property type="entry name" value="PAS"/>
</dbReference>
<feature type="domain" description="Histidine kinase" evidence="8">
    <location>
        <begin position="211"/>
        <end position="422"/>
    </location>
</feature>
<reference evidence="11" key="1">
    <citation type="journal article" date="2014" name="Int. J. Syst. Evol. Microbiol.">
        <title>Complete genome sequence of Corynebacterium casei LMG S-19264T (=DSM 44701T), isolated from a smear-ripened cheese.</title>
        <authorList>
            <consortium name="US DOE Joint Genome Institute (JGI-PGF)"/>
            <person name="Walter F."/>
            <person name="Albersmeier A."/>
            <person name="Kalinowski J."/>
            <person name="Ruckert C."/>
        </authorList>
    </citation>
    <scope>NUCLEOTIDE SEQUENCE</scope>
    <source>
        <strain evidence="11">JCM 13919</strain>
    </source>
</reference>
<evidence type="ECO:0000259" key="8">
    <source>
        <dbReference type="PROSITE" id="PS50109"/>
    </source>
</evidence>
<dbReference type="SMART" id="SM00387">
    <property type="entry name" value="HATPase_c"/>
    <property type="match status" value="1"/>
</dbReference>
<dbReference type="Gene3D" id="1.10.287.130">
    <property type="match status" value="1"/>
</dbReference>
<dbReference type="PROSITE" id="PS50112">
    <property type="entry name" value="PAS"/>
    <property type="match status" value="1"/>
</dbReference>
<keyword evidence="4" id="KW-0808">Transferase</keyword>
<comment type="caution">
    <text evidence="11">The sequence shown here is derived from an EMBL/GenBank/DDBJ whole genome shotgun (WGS) entry which is preliminary data.</text>
</comment>
<gene>
    <name evidence="11" type="ORF">GCM10007966_10840</name>
</gene>
<dbReference type="InterPro" id="IPR000700">
    <property type="entry name" value="PAS-assoc_C"/>
</dbReference>
<evidence type="ECO:0000256" key="2">
    <source>
        <dbReference type="ARBA" id="ARBA00012438"/>
    </source>
</evidence>
<dbReference type="InterPro" id="IPR003594">
    <property type="entry name" value="HATPase_dom"/>
</dbReference>
<accession>A0A917JSD6</accession>
<evidence type="ECO:0000313" key="11">
    <source>
        <dbReference type="EMBL" id="GGI84016.1"/>
    </source>
</evidence>
<sequence>MTDEDLLRRRLERELLARKEAEAISEEKISELYQLNRQLEKTLEKQKKISAQLQKRTRQLERKSIKLAEEHKGRNILQNILESSIEYSIISVDLKGKILLWNEGARLNYGYTASEILNKNIRKLHLPKDVQRGNVKSFFDTAYKEGKAERIFERVRKDGSIFTASVTMTIRSNKDGAPVGYVIISKDITKAKEIEERLKKSNEELEQFAYIVSHDLKAPLRAIMQLSSWIEEDNQDNLDNDSKKNLQLLHERADRMSKLIDGILQYSRAGRMNLEISEVDVKLLLEEIIETIDPNKQFVLQLPQSLPVFNTALIPLSQVFSNLISNALKHHHRKKGHLVVGAHEAGDYYEFFVKDDGPGIKNQDLEKIFKLFQTLTPQNGTESTGIGLSIVKKIVESQNGVVKVKSELGKGSCFSFTWPKTPHPMSESSK</sequence>
<dbReference type="PRINTS" id="PR00344">
    <property type="entry name" value="BCTRLSENSOR"/>
</dbReference>
<dbReference type="InterPro" id="IPR036097">
    <property type="entry name" value="HisK_dim/P_sf"/>
</dbReference>
<feature type="domain" description="PAS" evidence="9">
    <location>
        <begin position="73"/>
        <end position="129"/>
    </location>
</feature>
<dbReference type="Pfam" id="PF13426">
    <property type="entry name" value="PAS_9"/>
    <property type="match status" value="1"/>
</dbReference>
<evidence type="ECO:0000256" key="6">
    <source>
        <dbReference type="ARBA" id="ARBA00023136"/>
    </source>
</evidence>
<evidence type="ECO:0000256" key="3">
    <source>
        <dbReference type="ARBA" id="ARBA00022553"/>
    </source>
</evidence>
<dbReference type="InterPro" id="IPR036890">
    <property type="entry name" value="HATPase_C_sf"/>
</dbReference>
<dbReference type="Proteomes" id="UP000630149">
    <property type="component" value="Unassembled WGS sequence"/>
</dbReference>
<dbReference type="SMART" id="SM00086">
    <property type="entry name" value="PAC"/>
    <property type="match status" value="1"/>
</dbReference>
<reference evidence="11" key="2">
    <citation type="submission" date="2020-09" db="EMBL/GenBank/DDBJ databases">
        <authorList>
            <person name="Sun Q."/>
            <person name="Ohkuma M."/>
        </authorList>
    </citation>
    <scope>NUCLEOTIDE SEQUENCE</scope>
    <source>
        <strain evidence="11">JCM 13919</strain>
    </source>
</reference>
<evidence type="ECO:0000256" key="4">
    <source>
        <dbReference type="ARBA" id="ARBA00022679"/>
    </source>
</evidence>
<dbReference type="Pfam" id="PF02518">
    <property type="entry name" value="HATPase_c"/>
    <property type="match status" value="1"/>
</dbReference>
<dbReference type="PANTHER" id="PTHR42878:SF15">
    <property type="entry name" value="BACTERIOPHYTOCHROME"/>
    <property type="match status" value="1"/>
</dbReference>
<dbReference type="GO" id="GO:0000155">
    <property type="term" value="F:phosphorelay sensor kinase activity"/>
    <property type="evidence" value="ECO:0007669"/>
    <property type="project" value="InterPro"/>
</dbReference>
<keyword evidence="5 11" id="KW-0418">Kinase</keyword>
<dbReference type="GO" id="GO:0007234">
    <property type="term" value="P:osmosensory signaling via phosphorelay pathway"/>
    <property type="evidence" value="ECO:0007669"/>
    <property type="project" value="TreeGrafter"/>
</dbReference>
<feature type="coiled-coil region" evidence="7">
    <location>
        <begin position="184"/>
        <end position="211"/>
    </location>
</feature>
<dbReference type="PANTHER" id="PTHR42878">
    <property type="entry name" value="TWO-COMPONENT HISTIDINE KINASE"/>
    <property type="match status" value="1"/>
</dbReference>
<evidence type="ECO:0000256" key="5">
    <source>
        <dbReference type="ARBA" id="ARBA00022777"/>
    </source>
</evidence>
<dbReference type="InterPro" id="IPR050351">
    <property type="entry name" value="BphY/WalK/GraS-like"/>
</dbReference>
<feature type="domain" description="PAC" evidence="10">
    <location>
        <begin position="146"/>
        <end position="200"/>
    </location>
</feature>
<dbReference type="SUPFAM" id="SSF55785">
    <property type="entry name" value="PYP-like sensor domain (PAS domain)"/>
    <property type="match status" value="1"/>
</dbReference>
<dbReference type="CDD" id="cd00082">
    <property type="entry name" value="HisKA"/>
    <property type="match status" value="1"/>
</dbReference>
<protein>
    <recommendedName>
        <fullName evidence="2">histidine kinase</fullName>
        <ecNumber evidence="2">2.7.13.3</ecNumber>
    </recommendedName>
</protein>
<dbReference type="RefSeq" id="WP_131776507.1">
    <property type="nucleotide sequence ID" value="NZ_BMOB01000004.1"/>
</dbReference>
<proteinExistence type="predicted"/>
<dbReference type="GO" id="GO:0030295">
    <property type="term" value="F:protein kinase activator activity"/>
    <property type="evidence" value="ECO:0007669"/>
    <property type="project" value="TreeGrafter"/>
</dbReference>
<dbReference type="CDD" id="cd00075">
    <property type="entry name" value="HATPase"/>
    <property type="match status" value="1"/>
</dbReference>
<evidence type="ECO:0000259" key="10">
    <source>
        <dbReference type="PROSITE" id="PS50113"/>
    </source>
</evidence>
<dbReference type="Gene3D" id="3.30.565.10">
    <property type="entry name" value="Histidine kinase-like ATPase, C-terminal domain"/>
    <property type="match status" value="1"/>
</dbReference>
<dbReference type="CDD" id="cd00130">
    <property type="entry name" value="PAS"/>
    <property type="match status" value="1"/>
</dbReference>
<keyword evidence="3" id="KW-0597">Phosphoprotein</keyword>
<keyword evidence="6" id="KW-0472">Membrane</keyword>
<dbReference type="GO" id="GO:0016020">
    <property type="term" value="C:membrane"/>
    <property type="evidence" value="ECO:0007669"/>
    <property type="project" value="UniProtKB-SubCell"/>
</dbReference>
<evidence type="ECO:0000259" key="9">
    <source>
        <dbReference type="PROSITE" id="PS50112"/>
    </source>
</evidence>
<dbReference type="SUPFAM" id="SSF47384">
    <property type="entry name" value="Homodimeric domain of signal transducing histidine kinase"/>
    <property type="match status" value="1"/>
</dbReference>
<dbReference type="SMART" id="SM00388">
    <property type="entry name" value="HisKA"/>
    <property type="match status" value="1"/>
</dbReference>
<dbReference type="InterPro" id="IPR005467">
    <property type="entry name" value="His_kinase_dom"/>
</dbReference>
<dbReference type="SUPFAM" id="SSF55874">
    <property type="entry name" value="ATPase domain of HSP90 chaperone/DNA topoisomerase II/histidine kinase"/>
    <property type="match status" value="1"/>
</dbReference>
<dbReference type="AlphaFoldDB" id="A0A917JSD6"/>
<comment type="catalytic activity">
    <reaction evidence="1">
        <text>ATP + protein L-histidine = ADP + protein N-phospho-L-histidine.</text>
        <dbReference type="EC" id="2.7.13.3"/>
    </reaction>
</comment>
<keyword evidence="7" id="KW-0175">Coiled coil</keyword>
<dbReference type="InterPro" id="IPR001610">
    <property type="entry name" value="PAC"/>
</dbReference>
<dbReference type="NCBIfam" id="TIGR00229">
    <property type="entry name" value="sensory_box"/>
    <property type="match status" value="1"/>
</dbReference>
<dbReference type="PROSITE" id="PS50113">
    <property type="entry name" value="PAC"/>
    <property type="match status" value="1"/>
</dbReference>